<sequence length="253" mass="29188">MKKWIVAFMCMAFLVLLTGCEDWFNAIPKDKVMVKQIMKEYPGIEPEYEGMLSQETAKTLSLQAINKYYEMNVTINELQFESMYVDQNKLNDLLNSSQLQEEPVVYYGDKALLDRIPKVLSSFADQIPKGLYYVTLTQSEKPYEVFDVVLNAKDGDVVKISRKGRQQSASQRITRDKVFDIANRFIEEKGSYPLSKLRLNQDMTRWDMNGVVEIFYTSKDDQTLTYSVTVSFHMNGVSGFSKDIMALLSYIRA</sequence>
<dbReference type="AlphaFoldDB" id="A0AAP7A1M8"/>
<evidence type="ECO:0000313" key="3">
    <source>
        <dbReference type="Proteomes" id="UP000552038"/>
    </source>
</evidence>
<gene>
    <name evidence="2" type="ORF">HMI46_19535</name>
</gene>
<dbReference type="EMBL" id="JABFOR010000029">
    <property type="protein sequence ID" value="NOJ72740.1"/>
    <property type="molecule type" value="Genomic_DNA"/>
</dbReference>
<proteinExistence type="predicted"/>
<reference evidence="2 3" key="1">
    <citation type="submission" date="2020-05" db="EMBL/GenBank/DDBJ databases">
        <title>Whole genome sequencing and identification of novel metabolites from Paenibacillus alvei strain JR949.</title>
        <authorList>
            <person name="Rajendhran J."/>
            <person name="Sree Pranav P."/>
            <person name="Mahalakshmi B."/>
            <person name="Karthikeyan R."/>
        </authorList>
    </citation>
    <scope>NUCLEOTIDE SEQUENCE [LARGE SCALE GENOMIC DNA]</scope>
    <source>
        <strain evidence="2 3">JR949</strain>
    </source>
</reference>
<dbReference type="Proteomes" id="UP000552038">
    <property type="component" value="Unassembled WGS sequence"/>
</dbReference>
<evidence type="ECO:0008006" key="4">
    <source>
        <dbReference type="Google" id="ProtNLM"/>
    </source>
</evidence>
<keyword evidence="1" id="KW-0732">Signal</keyword>
<protein>
    <recommendedName>
        <fullName evidence="4">Lipoprotein</fullName>
    </recommendedName>
</protein>
<organism evidence="2 3">
    <name type="scientific">Paenibacillus alvei</name>
    <name type="common">Bacillus alvei</name>
    <dbReference type="NCBI Taxonomy" id="44250"/>
    <lineage>
        <taxon>Bacteria</taxon>
        <taxon>Bacillati</taxon>
        <taxon>Bacillota</taxon>
        <taxon>Bacilli</taxon>
        <taxon>Bacillales</taxon>
        <taxon>Paenibacillaceae</taxon>
        <taxon>Paenibacillus</taxon>
    </lineage>
</organism>
<evidence type="ECO:0000313" key="2">
    <source>
        <dbReference type="EMBL" id="NOJ72740.1"/>
    </source>
</evidence>
<evidence type="ECO:0000256" key="1">
    <source>
        <dbReference type="SAM" id="SignalP"/>
    </source>
</evidence>
<name>A0AAP7A1M8_PAEAL</name>
<dbReference type="PROSITE" id="PS51257">
    <property type="entry name" value="PROKAR_LIPOPROTEIN"/>
    <property type="match status" value="1"/>
</dbReference>
<feature type="signal peptide" evidence="1">
    <location>
        <begin position="1"/>
        <end position="18"/>
    </location>
</feature>
<dbReference type="RefSeq" id="WP_171418289.1">
    <property type="nucleotide sequence ID" value="NZ_JABFOR010000029.1"/>
</dbReference>
<feature type="chain" id="PRO_5042899670" description="Lipoprotein" evidence="1">
    <location>
        <begin position="19"/>
        <end position="253"/>
    </location>
</feature>
<accession>A0AAP7A1M8</accession>
<comment type="caution">
    <text evidence="2">The sequence shown here is derived from an EMBL/GenBank/DDBJ whole genome shotgun (WGS) entry which is preliminary data.</text>
</comment>